<feature type="non-terminal residue" evidence="1">
    <location>
        <position position="1"/>
    </location>
</feature>
<protein>
    <submittedName>
        <fullName evidence="1">Uncharacterized protein</fullName>
    </submittedName>
</protein>
<name>A0A2M6WVL8_9BACT</name>
<proteinExistence type="predicted"/>
<sequence length="88" mass="10262">WVEKESLIGKKLKDFDGHNTLWDLRNLIEVMKEKDIDISENICKPITLELVSWADKVISIAEEDESPEYLINSSKVIFWKVGNPQQPY</sequence>
<gene>
    <name evidence="1" type="ORF">COT82_00975</name>
</gene>
<reference evidence="2" key="1">
    <citation type="submission" date="2017-09" db="EMBL/GenBank/DDBJ databases">
        <title>Depth-based differentiation of microbial function through sediment-hosted aquifers and enrichment of novel symbionts in the deep terrestrial subsurface.</title>
        <authorList>
            <person name="Probst A.J."/>
            <person name="Ladd B."/>
            <person name="Jarett J.K."/>
            <person name="Geller-Mcgrath D.E."/>
            <person name="Sieber C.M.K."/>
            <person name="Emerson J.B."/>
            <person name="Anantharaman K."/>
            <person name="Thomas B.C."/>
            <person name="Malmstrom R."/>
            <person name="Stieglmeier M."/>
            <person name="Klingl A."/>
            <person name="Woyke T."/>
            <person name="Ryan C.M."/>
            <person name="Banfield J.F."/>
        </authorList>
    </citation>
    <scope>NUCLEOTIDE SEQUENCE [LARGE SCALE GENOMIC DNA]</scope>
</reference>
<evidence type="ECO:0000313" key="2">
    <source>
        <dbReference type="Proteomes" id="UP000230481"/>
    </source>
</evidence>
<organism evidence="1 2">
    <name type="scientific">Candidatus Campbellbacteria bacterium CG10_big_fil_rev_8_21_14_0_10_35_52</name>
    <dbReference type="NCBI Taxonomy" id="1974527"/>
    <lineage>
        <taxon>Bacteria</taxon>
        <taxon>Candidatus Campbelliibacteriota</taxon>
    </lineage>
</organism>
<dbReference type="AlphaFoldDB" id="A0A2M6WVL8"/>
<dbReference type="EMBL" id="PFAA01000023">
    <property type="protein sequence ID" value="PIT96847.1"/>
    <property type="molecule type" value="Genomic_DNA"/>
</dbReference>
<comment type="caution">
    <text evidence="1">The sequence shown here is derived from an EMBL/GenBank/DDBJ whole genome shotgun (WGS) entry which is preliminary data.</text>
</comment>
<dbReference type="Proteomes" id="UP000230481">
    <property type="component" value="Unassembled WGS sequence"/>
</dbReference>
<evidence type="ECO:0000313" key="1">
    <source>
        <dbReference type="EMBL" id="PIT96847.1"/>
    </source>
</evidence>
<dbReference type="Gene3D" id="3.40.50.2300">
    <property type="match status" value="1"/>
</dbReference>
<accession>A0A2M6WVL8</accession>